<dbReference type="EMBL" id="JAPZBT010000002">
    <property type="protein sequence ID" value="KAJ5374743.1"/>
    <property type="molecule type" value="Genomic_DNA"/>
</dbReference>
<keyword evidence="2" id="KW-1185">Reference proteome</keyword>
<evidence type="ECO:0000313" key="2">
    <source>
        <dbReference type="Proteomes" id="UP001147752"/>
    </source>
</evidence>
<dbReference type="Proteomes" id="UP001147752">
    <property type="component" value="Unassembled WGS sequence"/>
</dbReference>
<reference evidence="1" key="1">
    <citation type="submission" date="2022-12" db="EMBL/GenBank/DDBJ databases">
        <authorList>
            <person name="Petersen C."/>
        </authorList>
    </citation>
    <scope>NUCLEOTIDE SEQUENCE</scope>
    <source>
        <strain evidence="1">IBT 3081</strain>
    </source>
</reference>
<dbReference type="RefSeq" id="XP_056580729.1">
    <property type="nucleotide sequence ID" value="XM_056724479.1"/>
</dbReference>
<name>A0A9W9SEM8_9EURO</name>
<reference evidence="1" key="2">
    <citation type="journal article" date="2023" name="IMA Fungus">
        <title>Comparative genomic study of the Penicillium genus elucidates a diverse pangenome and 15 lateral gene transfer events.</title>
        <authorList>
            <person name="Petersen C."/>
            <person name="Sorensen T."/>
            <person name="Nielsen M.R."/>
            <person name="Sondergaard T.E."/>
            <person name="Sorensen J.L."/>
            <person name="Fitzpatrick D.A."/>
            <person name="Frisvad J.C."/>
            <person name="Nielsen K.L."/>
        </authorList>
    </citation>
    <scope>NUCLEOTIDE SEQUENCE</scope>
    <source>
        <strain evidence="1">IBT 3081</strain>
    </source>
</reference>
<dbReference type="GeneID" id="81463662"/>
<organism evidence="1 2">
    <name type="scientific">Penicillium concentricum</name>
    <dbReference type="NCBI Taxonomy" id="293559"/>
    <lineage>
        <taxon>Eukaryota</taxon>
        <taxon>Fungi</taxon>
        <taxon>Dikarya</taxon>
        <taxon>Ascomycota</taxon>
        <taxon>Pezizomycotina</taxon>
        <taxon>Eurotiomycetes</taxon>
        <taxon>Eurotiomycetidae</taxon>
        <taxon>Eurotiales</taxon>
        <taxon>Aspergillaceae</taxon>
        <taxon>Penicillium</taxon>
    </lineage>
</organism>
<gene>
    <name evidence="1" type="ORF">N7517_006749</name>
</gene>
<evidence type="ECO:0000313" key="1">
    <source>
        <dbReference type="EMBL" id="KAJ5374743.1"/>
    </source>
</evidence>
<comment type="caution">
    <text evidence="1">The sequence shown here is derived from an EMBL/GenBank/DDBJ whole genome shotgun (WGS) entry which is preliminary data.</text>
</comment>
<protein>
    <submittedName>
        <fullName evidence="1">Uncharacterized protein</fullName>
    </submittedName>
</protein>
<proteinExistence type="predicted"/>
<dbReference type="AlphaFoldDB" id="A0A9W9SEM8"/>
<accession>A0A9W9SEM8</accession>
<sequence>MDRRFMLFVYQHTQVSRHRTTIVWHHSRSPVFPVFPISTQSVTLCVSSVFQHIPPILRQIY</sequence>